<dbReference type="Pfam" id="PF12937">
    <property type="entry name" value="F-box-like"/>
    <property type="match status" value="1"/>
</dbReference>
<dbReference type="EMBL" id="MU853366">
    <property type="protein sequence ID" value="KAK4108059.1"/>
    <property type="molecule type" value="Genomic_DNA"/>
</dbReference>
<reference evidence="3" key="2">
    <citation type="submission" date="2023-05" db="EMBL/GenBank/DDBJ databases">
        <authorList>
            <consortium name="Lawrence Berkeley National Laboratory"/>
            <person name="Steindorff A."/>
            <person name="Hensen N."/>
            <person name="Bonometti L."/>
            <person name="Westerberg I."/>
            <person name="Brannstrom I.O."/>
            <person name="Guillou S."/>
            <person name="Cros-Aarteil S."/>
            <person name="Calhoun S."/>
            <person name="Haridas S."/>
            <person name="Kuo A."/>
            <person name="Mondo S."/>
            <person name="Pangilinan J."/>
            <person name="Riley R."/>
            <person name="Labutti K."/>
            <person name="Andreopoulos B."/>
            <person name="Lipzen A."/>
            <person name="Chen C."/>
            <person name="Yanf M."/>
            <person name="Daum C."/>
            <person name="Ng V."/>
            <person name="Clum A."/>
            <person name="Ohm R."/>
            <person name="Martin F."/>
            <person name="Silar P."/>
            <person name="Natvig D."/>
            <person name="Lalanne C."/>
            <person name="Gautier V."/>
            <person name="Ament-Velasquez S.L."/>
            <person name="Kruys A."/>
            <person name="Hutchinson M.I."/>
            <person name="Powell A.J."/>
            <person name="Barry K."/>
            <person name="Miller A.N."/>
            <person name="Grigoriev I.V."/>
            <person name="Debuchy R."/>
            <person name="Gladieux P."/>
            <person name="Thoren M.H."/>
            <person name="Johannesson H."/>
        </authorList>
    </citation>
    <scope>NUCLEOTIDE SEQUENCE</scope>
    <source>
        <strain evidence="3">CBS 508.74</strain>
    </source>
</reference>
<gene>
    <name evidence="3" type="ORF">N656DRAFT_718858</name>
</gene>
<dbReference type="AlphaFoldDB" id="A0AAN6T8K1"/>
<keyword evidence="1" id="KW-0472">Membrane</keyword>
<evidence type="ECO:0000256" key="1">
    <source>
        <dbReference type="SAM" id="Phobius"/>
    </source>
</evidence>
<dbReference type="InterPro" id="IPR036047">
    <property type="entry name" value="F-box-like_dom_sf"/>
</dbReference>
<proteinExistence type="predicted"/>
<organism evidence="3 4">
    <name type="scientific">Canariomyces notabilis</name>
    <dbReference type="NCBI Taxonomy" id="2074819"/>
    <lineage>
        <taxon>Eukaryota</taxon>
        <taxon>Fungi</taxon>
        <taxon>Dikarya</taxon>
        <taxon>Ascomycota</taxon>
        <taxon>Pezizomycotina</taxon>
        <taxon>Sordariomycetes</taxon>
        <taxon>Sordariomycetidae</taxon>
        <taxon>Sordariales</taxon>
        <taxon>Chaetomiaceae</taxon>
        <taxon>Canariomyces</taxon>
    </lineage>
</organism>
<keyword evidence="4" id="KW-1185">Reference proteome</keyword>
<dbReference type="Gene3D" id="1.20.1280.50">
    <property type="match status" value="1"/>
</dbReference>
<dbReference type="Proteomes" id="UP001302812">
    <property type="component" value="Unassembled WGS sequence"/>
</dbReference>
<evidence type="ECO:0000259" key="2">
    <source>
        <dbReference type="PROSITE" id="PS50181"/>
    </source>
</evidence>
<evidence type="ECO:0000313" key="3">
    <source>
        <dbReference type="EMBL" id="KAK4108059.1"/>
    </source>
</evidence>
<dbReference type="PROSITE" id="PS50181">
    <property type="entry name" value="FBOX"/>
    <property type="match status" value="1"/>
</dbReference>
<evidence type="ECO:0000313" key="4">
    <source>
        <dbReference type="Proteomes" id="UP001302812"/>
    </source>
</evidence>
<dbReference type="SMART" id="SM00256">
    <property type="entry name" value="FBOX"/>
    <property type="match status" value="1"/>
</dbReference>
<reference evidence="3" key="1">
    <citation type="journal article" date="2023" name="Mol. Phylogenet. Evol.">
        <title>Genome-scale phylogeny and comparative genomics of the fungal order Sordariales.</title>
        <authorList>
            <person name="Hensen N."/>
            <person name="Bonometti L."/>
            <person name="Westerberg I."/>
            <person name="Brannstrom I.O."/>
            <person name="Guillou S."/>
            <person name="Cros-Aarteil S."/>
            <person name="Calhoun S."/>
            <person name="Haridas S."/>
            <person name="Kuo A."/>
            <person name="Mondo S."/>
            <person name="Pangilinan J."/>
            <person name="Riley R."/>
            <person name="LaButti K."/>
            <person name="Andreopoulos B."/>
            <person name="Lipzen A."/>
            <person name="Chen C."/>
            <person name="Yan M."/>
            <person name="Daum C."/>
            <person name="Ng V."/>
            <person name="Clum A."/>
            <person name="Steindorff A."/>
            <person name="Ohm R.A."/>
            <person name="Martin F."/>
            <person name="Silar P."/>
            <person name="Natvig D.O."/>
            <person name="Lalanne C."/>
            <person name="Gautier V."/>
            <person name="Ament-Velasquez S.L."/>
            <person name="Kruys A."/>
            <person name="Hutchinson M.I."/>
            <person name="Powell A.J."/>
            <person name="Barry K."/>
            <person name="Miller A.N."/>
            <person name="Grigoriev I.V."/>
            <person name="Debuchy R."/>
            <person name="Gladieux P."/>
            <person name="Hiltunen Thoren M."/>
            <person name="Johannesson H."/>
        </authorList>
    </citation>
    <scope>NUCLEOTIDE SEQUENCE</scope>
    <source>
        <strain evidence="3">CBS 508.74</strain>
    </source>
</reference>
<keyword evidence="1" id="KW-1133">Transmembrane helix</keyword>
<dbReference type="SUPFAM" id="SSF81383">
    <property type="entry name" value="F-box domain"/>
    <property type="match status" value="1"/>
</dbReference>
<feature type="transmembrane region" description="Helical" evidence="1">
    <location>
        <begin position="259"/>
        <end position="281"/>
    </location>
</feature>
<feature type="transmembrane region" description="Helical" evidence="1">
    <location>
        <begin position="189"/>
        <end position="212"/>
    </location>
</feature>
<keyword evidence="1" id="KW-0812">Transmembrane</keyword>
<feature type="domain" description="F-box" evidence="2">
    <location>
        <begin position="14"/>
        <end position="60"/>
    </location>
</feature>
<sequence>MDQASDHPPEPRRPLHLLTLPPEILLLILRHVSFADIVRLRRTCKPLRSLASPQQIRILLGPDRLRAQLLGHCRNCLVHDPFRARLLQQSHADPGYPLASRCLDCALKARDPRIRVGRKVTFANFETVWVCRWCGWPVTEGAAFGSEQFHRVCYKRYKDCLFGHLILGVVQLGLGIVAAALAWRYFRHVVMVLAPTVTGFILLWVCLVLVAWRNRRRTYHWSLVMELAILGLWIPPVYYLGTEIARAGDQPVPRSTQAALAMFALNMLFRLFNVLGNIVILSRFDTTEWHRTGVASWKRPLCHLARVFVFWTYPYSLEEKPR</sequence>
<dbReference type="GeneID" id="89936439"/>
<dbReference type="RefSeq" id="XP_064665629.1">
    <property type="nucleotide sequence ID" value="XM_064812314.1"/>
</dbReference>
<comment type="caution">
    <text evidence="3">The sequence shown here is derived from an EMBL/GenBank/DDBJ whole genome shotgun (WGS) entry which is preliminary data.</text>
</comment>
<accession>A0AAN6T8K1</accession>
<feature type="transmembrane region" description="Helical" evidence="1">
    <location>
        <begin position="219"/>
        <end position="239"/>
    </location>
</feature>
<dbReference type="InterPro" id="IPR001810">
    <property type="entry name" value="F-box_dom"/>
</dbReference>
<feature type="transmembrane region" description="Helical" evidence="1">
    <location>
        <begin position="161"/>
        <end position="183"/>
    </location>
</feature>
<feature type="transmembrane region" description="Helical" evidence="1">
    <location>
        <begin position="20"/>
        <end position="38"/>
    </location>
</feature>
<protein>
    <recommendedName>
        <fullName evidence="2">F-box domain-containing protein</fullName>
    </recommendedName>
</protein>
<name>A0AAN6T8K1_9PEZI</name>